<dbReference type="PRINTS" id="PR00895">
    <property type="entry name" value="PENTAXIN"/>
</dbReference>
<dbReference type="InterPro" id="IPR013320">
    <property type="entry name" value="ConA-like_dom_sf"/>
</dbReference>
<evidence type="ECO:0000256" key="2">
    <source>
        <dbReference type="ARBA" id="ARBA00022659"/>
    </source>
</evidence>
<evidence type="ECO:0000256" key="8">
    <source>
        <dbReference type="PROSITE-ProRule" id="PRU00302"/>
    </source>
</evidence>
<keyword evidence="4" id="KW-0677">Repeat</keyword>
<dbReference type="SMART" id="SM01411">
    <property type="entry name" value="Ephrin_rec_like"/>
    <property type="match status" value="3"/>
</dbReference>
<dbReference type="Pfam" id="PF00354">
    <property type="entry name" value="Pentaxin"/>
    <property type="match status" value="1"/>
</dbReference>
<feature type="domain" description="Sushi" evidence="13">
    <location>
        <begin position="369"/>
        <end position="429"/>
    </location>
</feature>
<dbReference type="InterPro" id="IPR003410">
    <property type="entry name" value="HYR_dom"/>
</dbReference>
<evidence type="ECO:0000256" key="9">
    <source>
        <dbReference type="SAM" id="SignalP"/>
    </source>
</evidence>
<dbReference type="SUPFAM" id="SSF57535">
    <property type="entry name" value="Complement control module/SCR domain"/>
    <property type="match status" value="8"/>
</dbReference>
<feature type="domain" description="Sushi" evidence="13">
    <location>
        <begin position="1714"/>
        <end position="1779"/>
    </location>
</feature>
<feature type="domain" description="Pentraxin (PTX)" evidence="14">
    <location>
        <begin position="1323"/>
        <end position="1523"/>
    </location>
</feature>
<dbReference type="PROSITE" id="PS50825">
    <property type="entry name" value="HYR"/>
    <property type="match status" value="2"/>
</dbReference>
<keyword evidence="16" id="KW-1185">Reference proteome</keyword>
<dbReference type="SMART" id="SM00181">
    <property type="entry name" value="EGF"/>
    <property type="match status" value="7"/>
</dbReference>
<feature type="domain" description="EGF-like" evidence="10">
    <location>
        <begin position="1126"/>
        <end position="1163"/>
    </location>
</feature>
<dbReference type="SUPFAM" id="SSF57184">
    <property type="entry name" value="Growth factor receptor domain"/>
    <property type="match status" value="2"/>
</dbReference>
<dbReference type="SUPFAM" id="SSF53300">
    <property type="entry name" value="vWA-like"/>
    <property type="match status" value="1"/>
</dbReference>
<feature type="domain" description="EGF-like" evidence="10">
    <location>
        <begin position="1238"/>
        <end position="1280"/>
    </location>
</feature>
<evidence type="ECO:0000256" key="3">
    <source>
        <dbReference type="ARBA" id="ARBA00022729"/>
    </source>
</evidence>
<dbReference type="PANTHER" id="PTHR46393">
    <property type="entry name" value="SUSHI DOMAIN-CONTAINING PROTEIN"/>
    <property type="match status" value="1"/>
</dbReference>
<feature type="disulfide bond" evidence="7">
    <location>
        <begin position="1191"/>
        <end position="1200"/>
    </location>
</feature>
<feature type="disulfide bond" evidence="7">
    <location>
        <begin position="1308"/>
        <end position="1317"/>
    </location>
</feature>
<evidence type="ECO:0000259" key="13">
    <source>
        <dbReference type="PROSITE" id="PS50923"/>
    </source>
</evidence>
<evidence type="ECO:0000256" key="7">
    <source>
        <dbReference type="PROSITE-ProRule" id="PRU00076"/>
    </source>
</evidence>
<dbReference type="Gene3D" id="2.60.120.200">
    <property type="match status" value="1"/>
</dbReference>
<dbReference type="Gene3D" id="2.10.70.10">
    <property type="entry name" value="Complement Module, domain 1"/>
    <property type="match status" value="7"/>
</dbReference>
<sequence length="1893" mass="210507">MYRVIVLIGAFLICFNKVELNKVKSEKFGSYSTFLNYGDKKLSKLDKNNLENSVIKSKVEVLGEVFKTHIDSIKIWPKLDIVFLIDASSSVGEDNFKSELKFVKKLLSDVVVDFDHSRIAVVTFSSKNSVITNVDEITIPNKENNKCLLLSKELKNIKYIGGGTYTVGAFGVAKDIFQHSRNDTKKLLFLITDGYSNGGDPVPLANDIKKHGVTIFTIGIRNGNYKELYQLSSSPGEYYSYLLDSFEEFESLARRALHVDIRDGDYLSLATSTPCNKLCATGNCCDDNAICTCGTSTGHYTCLCNPGYYGSGLRNSCFSCPRGSFADGPNVCLPCPDIHHITTPPALGIKSCQCKTGYRATKSNSCETIRCPKLSPPEHGYFVRKRDCGNVLNNACGVRCEVGYTLIGSSIRLCQLNGTWSGETPSCQVKTCSALSAPSHGFISCEHSDLGITYSKSDDQLPVDTVCDFSCETGRTLIGSSQRTCLPLAQWDGLKASCKVIKCNKLSNIPFGTVEPKSCTNTKQLFSKKCTYSCQKGFKLIGPTERICTGSHGTWSNKSKQSYCEDITPPALECPSDIVGYTSLDRKFGGATWNTPTVVDNSGLNVTLWLKPAISNIAEFKFKIGRTKLTYFAQDAFRNIAQCSFSVEIKDVQAPTIEDCLDPIPFLSTDNTGANVTWDEPNIFDNSGFVKITQSREFGYFNIGTTPVTYTAYDASGNSNTCTLNITIIESQCAPLPDPIFGRSECTSLETSIQCVVTCQEGYAIPIPSRSDGSGSQFVCDHSDAIWYSKENNAFPDCTITQLPLETFQNGTVTVQTESEDDICNNASALAEIENELHVTLDLNIQNTCVGGVSCNINTNAICENSDESGYEEKNNIIKREIVEKLTKNRRNRRHRIKVKFEITARITEIVNVTSLRQLPKLENIHLPENSTKNIVNVKIDRNEVTCPPGLVHRKYRCVQCPRGTFHNQNQGICQSCPIGFYNDKPGQSSCVSCPVNHSTRKLHSKSIQDCIAHCPPGTHSRRRKLKPNKHHPNITIAHMTLAPHCRSCRIGHYQANHGQLSCRACPNGYTTAAPKSTALEQCIMSTEHICGSSDVCKNGNCVIEDSLYYSCSCYNQYIGSHCETKVTKCSSAPCLNGGICTPVDENDFTCQCKEGFTGQMCEEVEDKCSKHCLNGGKCGKNDDDIEICDCLEGFAGSFCENRWSYCSSGICEHGICLEQLHGYRCLCREGFIGKRCNILPCDYKPCSKDSICINLNVANATKGSYRCECPTNYEGPTCSTLVNHCFSNPCLNNGNCTYNEDGYRCICRKPFYGTNCERQKDSDYILRFPRSSTTDYVKMDGFVQNLTEISTCFWMITRDNFNYGTLLSYATYEYDNTFTLTDYTGLVLYINGHHKITDCYLNDGLWHFICVTWKSIGGSYKIYVDGKLVENGEGLANNTYIQGGGKMVVGQEQDILGGKFSQSESFLGEIAYLDMWGRVLSDIEILDYMNNCEDSSFGDIYSWAEIKDFIHGEVEVLPSTFCKSCEMSNRLVNGHVYILNNKAYYKCSNGFELTTFEYKEGRKCSKASKWMGSTEPKCQKIYCGYPGYLHHGEVIGRSYYYNDTVTFVCEYEYTLVGDTERTCLENGSWSSVQPSCVGVQCKFVAPKHSVFNITTEYSDENLEGLQEFDVGTEIQLKCLDDWEIKGVSGIKCLNNGNWNTSIPECVKKTSTRLPCSLEQLPSPPKNGYTVIESLNSYSNGNTVFVLYRCKQGYQSLGVSTSECILDGYWTEISMSCEPVICQNPPHPPHMHRKSNATNSITFGVTITYECFEGYRLFGKAITRCLANGKWTRVPGKCIKKSCFKPKVKETTSVQGNSYLFEDQVTVICKNKQKYILTCGSSANWEGELGEDC</sequence>
<keyword evidence="3 9" id="KW-0732">Signal</keyword>
<feature type="chain" id="PRO_5042902397" description="Sushi, von Willebrand factor type A, EGF and pentraxin domain-containing protein 1" evidence="9">
    <location>
        <begin position="21"/>
        <end position="1893"/>
    </location>
</feature>
<dbReference type="PROSITE" id="PS50234">
    <property type="entry name" value="VWFA"/>
    <property type="match status" value="1"/>
</dbReference>
<feature type="domain" description="HYR" evidence="12">
    <location>
        <begin position="565"/>
        <end position="649"/>
    </location>
</feature>
<dbReference type="CDD" id="cd00054">
    <property type="entry name" value="EGF_CA"/>
    <property type="match status" value="4"/>
</dbReference>
<dbReference type="CDD" id="cd00033">
    <property type="entry name" value="CCP"/>
    <property type="match status" value="7"/>
</dbReference>
<evidence type="ECO:0008006" key="17">
    <source>
        <dbReference type="Google" id="ProtNLM"/>
    </source>
</evidence>
<dbReference type="PRINTS" id="PR00453">
    <property type="entry name" value="VWFADOMAIN"/>
</dbReference>
<feature type="domain" description="Sushi" evidence="13">
    <location>
        <begin position="443"/>
        <end position="500"/>
    </location>
</feature>
<evidence type="ECO:0000313" key="15">
    <source>
        <dbReference type="EMBL" id="KAK5644039.1"/>
    </source>
</evidence>
<dbReference type="SUPFAM" id="SSF49899">
    <property type="entry name" value="Concanavalin A-like lectins/glucanases"/>
    <property type="match status" value="1"/>
</dbReference>
<name>A0AAN7VH93_9COLE</name>
<evidence type="ECO:0000256" key="5">
    <source>
        <dbReference type="ARBA" id="ARBA00023157"/>
    </source>
</evidence>
<comment type="caution">
    <text evidence="15">The sequence shown here is derived from an EMBL/GenBank/DDBJ whole genome shotgun (WGS) entry which is preliminary data.</text>
</comment>
<dbReference type="CDD" id="cd01450">
    <property type="entry name" value="vWFA_subfamily_ECM"/>
    <property type="match status" value="1"/>
</dbReference>
<feature type="disulfide bond" evidence="7">
    <location>
        <begin position="1153"/>
        <end position="1162"/>
    </location>
</feature>
<dbReference type="SMART" id="SM00327">
    <property type="entry name" value="VWA"/>
    <property type="match status" value="1"/>
</dbReference>
<comment type="caution">
    <text evidence="7">Lacks conserved residue(s) required for the propagation of feature annotation.</text>
</comment>
<keyword evidence="6" id="KW-0325">Glycoprotein</keyword>
<dbReference type="InterPro" id="IPR001759">
    <property type="entry name" value="PTX_dom"/>
</dbReference>
<feature type="disulfide bond" evidence="8">
    <location>
        <begin position="1610"/>
        <end position="1637"/>
    </location>
</feature>
<keyword evidence="1 7" id="KW-0245">EGF-like domain</keyword>
<dbReference type="Pfam" id="PF00008">
    <property type="entry name" value="EGF"/>
    <property type="match status" value="1"/>
</dbReference>
<evidence type="ECO:0000259" key="11">
    <source>
        <dbReference type="PROSITE" id="PS50234"/>
    </source>
</evidence>
<feature type="domain" description="Sushi" evidence="13">
    <location>
        <begin position="1524"/>
        <end position="1581"/>
    </location>
</feature>
<feature type="disulfide bond" evidence="8">
    <location>
        <begin position="371"/>
        <end position="414"/>
    </location>
</feature>
<keyword evidence="2 8" id="KW-0768">Sushi</keyword>
<gene>
    <name evidence="15" type="ORF">RI129_007884</name>
</gene>
<feature type="domain" description="Sushi" evidence="13">
    <location>
        <begin position="501"/>
        <end position="566"/>
    </location>
</feature>
<dbReference type="InterPro" id="IPR009030">
    <property type="entry name" value="Growth_fac_rcpt_cys_sf"/>
</dbReference>
<feature type="domain" description="HYR" evidence="12">
    <location>
        <begin position="650"/>
        <end position="730"/>
    </location>
</feature>
<dbReference type="Gene3D" id="2.10.25.10">
    <property type="entry name" value="Laminin"/>
    <property type="match status" value="5"/>
</dbReference>
<dbReference type="FunFam" id="2.10.50.10:FF:000018">
    <property type="entry name" value="Sushi, von Willebrand factor type A, EGF and pentraxin domain-containing 1"/>
    <property type="match status" value="1"/>
</dbReference>
<dbReference type="SMART" id="SM00179">
    <property type="entry name" value="EGF_CA"/>
    <property type="match status" value="4"/>
</dbReference>
<dbReference type="EMBL" id="JAVRBK010000005">
    <property type="protein sequence ID" value="KAK5644039.1"/>
    <property type="molecule type" value="Genomic_DNA"/>
</dbReference>
<evidence type="ECO:0000313" key="16">
    <source>
        <dbReference type="Proteomes" id="UP001329430"/>
    </source>
</evidence>
<dbReference type="FunFam" id="2.10.25.10:FF:000066">
    <property type="entry name" value="FAT atypical cadherin 4"/>
    <property type="match status" value="1"/>
</dbReference>
<proteinExistence type="predicted"/>
<feature type="domain" description="EGF-like" evidence="10">
    <location>
        <begin position="1282"/>
        <end position="1318"/>
    </location>
</feature>
<accession>A0AAN7VH93</accession>
<dbReference type="Proteomes" id="UP001329430">
    <property type="component" value="Chromosome 5"/>
</dbReference>
<dbReference type="Pfam" id="PF00092">
    <property type="entry name" value="VWA"/>
    <property type="match status" value="1"/>
</dbReference>
<dbReference type="SUPFAM" id="SSF57196">
    <property type="entry name" value="EGF/Laminin"/>
    <property type="match status" value="4"/>
</dbReference>
<dbReference type="PROSITE" id="PS01186">
    <property type="entry name" value="EGF_2"/>
    <property type="match status" value="3"/>
</dbReference>
<keyword evidence="5 7" id="KW-1015">Disulfide bond</keyword>
<dbReference type="Pfam" id="PF07699">
    <property type="entry name" value="Ephrin_rec_like"/>
    <property type="match status" value="2"/>
</dbReference>
<feature type="domain" description="Sushi" evidence="13">
    <location>
        <begin position="1780"/>
        <end position="1840"/>
    </location>
</feature>
<feature type="disulfide bond" evidence="8">
    <location>
        <begin position="1679"/>
        <end position="1706"/>
    </location>
</feature>
<dbReference type="PROSITE" id="PS51828">
    <property type="entry name" value="PTX_2"/>
    <property type="match status" value="1"/>
</dbReference>
<dbReference type="GO" id="GO:0032991">
    <property type="term" value="C:protein-containing complex"/>
    <property type="evidence" value="ECO:0007669"/>
    <property type="project" value="UniProtKB-ARBA"/>
</dbReference>
<dbReference type="Pfam" id="PF00084">
    <property type="entry name" value="Sushi"/>
    <property type="match status" value="6"/>
</dbReference>
<protein>
    <recommendedName>
        <fullName evidence="17">Sushi, von Willebrand factor type A, EGF and pentraxin domain-containing protein 1</fullName>
    </recommendedName>
</protein>
<evidence type="ECO:0000259" key="14">
    <source>
        <dbReference type="PROSITE" id="PS51828"/>
    </source>
</evidence>
<dbReference type="Pfam" id="PF02494">
    <property type="entry name" value="HYR"/>
    <property type="match status" value="2"/>
</dbReference>
<feature type="domain" description="Sushi" evidence="13">
    <location>
        <begin position="1640"/>
        <end position="1708"/>
    </location>
</feature>
<feature type="signal peptide" evidence="9">
    <location>
        <begin position="1"/>
        <end position="20"/>
    </location>
</feature>
<feature type="disulfide bond" evidence="7">
    <location>
        <begin position="1169"/>
        <end position="1179"/>
    </location>
</feature>
<dbReference type="InterPro" id="IPR002035">
    <property type="entry name" value="VWF_A"/>
</dbReference>
<feature type="disulfide bond" evidence="8">
    <location>
        <begin position="1750"/>
        <end position="1777"/>
    </location>
</feature>
<feature type="disulfide bond" evidence="7">
    <location>
        <begin position="1270"/>
        <end position="1279"/>
    </location>
</feature>
<dbReference type="PROSITE" id="PS50026">
    <property type="entry name" value="EGF_3"/>
    <property type="match status" value="4"/>
</dbReference>
<dbReference type="PROSITE" id="PS00022">
    <property type="entry name" value="EGF_1"/>
    <property type="match status" value="5"/>
</dbReference>
<feature type="disulfide bond" evidence="8">
    <location>
        <begin position="1782"/>
        <end position="1825"/>
    </location>
</feature>
<evidence type="ECO:0000259" key="12">
    <source>
        <dbReference type="PROSITE" id="PS50825"/>
    </source>
</evidence>
<dbReference type="FunFam" id="2.10.25.10:FF:000255">
    <property type="entry name" value="Sushi, nidogen and EGF-like domains 1"/>
    <property type="match status" value="1"/>
</dbReference>
<organism evidence="15 16">
    <name type="scientific">Pyrocoelia pectoralis</name>
    <dbReference type="NCBI Taxonomy" id="417401"/>
    <lineage>
        <taxon>Eukaryota</taxon>
        <taxon>Metazoa</taxon>
        <taxon>Ecdysozoa</taxon>
        <taxon>Arthropoda</taxon>
        <taxon>Hexapoda</taxon>
        <taxon>Insecta</taxon>
        <taxon>Pterygota</taxon>
        <taxon>Neoptera</taxon>
        <taxon>Endopterygota</taxon>
        <taxon>Coleoptera</taxon>
        <taxon>Polyphaga</taxon>
        <taxon>Elateriformia</taxon>
        <taxon>Elateroidea</taxon>
        <taxon>Lampyridae</taxon>
        <taxon>Lampyrinae</taxon>
        <taxon>Pyrocoelia</taxon>
    </lineage>
</organism>
<dbReference type="GO" id="GO:0005509">
    <property type="term" value="F:calcium ion binding"/>
    <property type="evidence" value="ECO:0007669"/>
    <property type="project" value="InterPro"/>
</dbReference>
<dbReference type="InterPro" id="IPR000742">
    <property type="entry name" value="EGF"/>
</dbReference>
<evidence type="ECO:0000256" key="4">
    <source>
        <dbReference type="ARBA" id="ARBA00022737"/>
    </source>
</evidence>
<evidence type="ECO:0000256" key="6">
    <source>
        <dbReference type="ARBA" id="ARBA00023180"/>
    </source>
</evidence>
<dbReference type="InterPro" id="IPR000436">
    <property type="entry name" value="Sushi_SCR_CCP_dom"/>
</dbReference>
<dbReference type="SMART" id="SM00159">
    <property type="entry name" value="PTX"/>
    <property type="match status" value="1"/>
</dbReference>
<dbReference type="InterPro" id="IPR036465">
    <property type="entry name" value="vWFA_dom_sf"/>
</dbReference>
<feature type="disulfide bond" evidence="8">
    <location>
        <begin position="400"/>
        <end position="427"/>
    </location>
</feature>
<feature type="domain" description="EGF-like" evidence="10">
    <location>
        <begin position="1165"/>
        <end position="1201"/>
    </location>
</feature>
<dbReference type="PROSITE" id="PS50923">
    <property type="entry name" value="SUSHI"/>
    <property type="match status" value="8"/>
</dbReference>
<dbReference type="Gene3D" id="2.10.50.10">
    <property type="entry name" value="Tumor Necrosis Factor Receptor, subunit A, domain 2"/>
    <property type="match status" value="2"/>
</dbReference>
<dbReference type="InterPro" id="IPR001881">
    <property type="entry name" value="EGF-like_Ca-bd_dom"/>
</dbReference>
<reference evidence="15 16" key="1">
    <citation type="journal article" date="2024" name="Insects">
        <title>An Improved Chromosome-Level Genome Assembly of the Firefly Pyrocoelia pectoralis.</title>
        <authorList>
            <person name="Fu X."/>
            <person name="Meyer-Rochow V.B."/>
            <person name="Ballantyne L."/>
            <person name="Zhu X."/>
        </authorList>
    </citation>
    <scope>NUCLEOTIDE SEQUENCE [LARGE SCALE GENOMIC DNA]</scope>
    <source>
        <strain evidence="15">XCY_ONT2</strain>
    </source>
</reference>
<dbReference type="SMART" id="SM00032">
    <property type="entry name" value="CCP"/>
    <property type="match status" value="10"/>
</dbReference>
<feature type="disulfide bond" evidence="8">
    <location>
        <begin position="1811"/>
        <end position="1838"/>
    </location>
</feature>
<dbReference type="PANTHER" id="PTHR46393:SF7">
    <property type="entry name" value="COMPLEMENT C2"/>
    <property type="match status" value="1"/>
</dbReference>
<dbReference type="Gene3D" id="3.40.50.410">
    <property type="entry name" value="von Willebrand factor, type A domain"/>
    <property type="match status" value="1"/>
</dbReference>
<evidence type="ECO:0000256" key="1">
    <source>
        <dbReference type="ARBA" id="ARBA00022536"/>
    </source>
</evidence>
<feature type="disulfide bond" evidence="8">
    <location>
        <begin position="471"/>
        <end position="498"/>
    </location>
</feature>
<feature type="domain" description="VWFA" evidence="11">
    <location>
        <begin position="80"/>
        <end position="256"/>
    </location>
</feature>
<dbReference type="InterPro" id="IPR035976">
    <property type="entry name" value="Sushi/SCR/CCP_sf"/>
</dbReference>
<evidence type="ECO:0000259" key="10">
    <source>
        <dbReference type="PROSITE" id="PS50026"/>
    </source>
</evidence>
<dbReference type="InterPro" id="IPR011641">
    <property type="entry name" value="Tyr-kin_ephrin_A/B_rcpt-like"/>
</dbReference>
<feature type="domain" description="Sushi" evidence="13">
    <location>
        <begin position="1582"/>
        <end position="1639"/>
    </location>
</feature>